<dbReference type="GO" id="GO:0016887">
    <property type="term" value="F:ATP hydrolysis activity"/>
    <property type="evidence" value="ECO:0007669"/>
    <property type="project" value="InterPro"/>
</dbReference>
<keyword evidence="4" id="KW-0547">Nucleotide-binding</keyword>
<organism evidence="7 8">
    <name type="scientific">Teichococcus deserti</name>
    <dbReference type="NCBI Taxonomy" id="1817963"/>
    <lineage>
        <taxon>Bacteria</taxon>
        <taxon>Pseudomonadati</taxon>
        <taxon>Pseudomonadota</taxon>
        <taxon>Alphaproteobacteria</taxon>
        <taxon>Acetobacterales</taxon>
        <taxon>Roseomonadaceae</taxon>
        <taxon>Roseomonas</taxon>
    </lineage>
</organism>
<feature type="domain" description="ABC transporter" evidence="6">
    <location>
        <begin position="6"/>
        <end position="257"/>
    </location>
</feature>
<dbReference type="PANTHER" id="PTHR43776">
    <property type="entry name" value="TRANSPORT ATP-BINDING PROTEIN"/>
    <property type="match status" value="1"/>
</dbReference>
<dbReference type="GO" id="GO:0055085">
    <property type="term" value="P:transmembrane transport"/>
    <property type="evidence" value="ECO:0007669"/>
    <property type="project" value="UniProtKB-ARBA"/>
</dbReference>
<dbReference type="InterPro" id="IPR013563">
    <property type="entry name" value="Oligopep_ABC_C"/>
</dbReference>
<dbReference type="InterPro" id="IPR003593">
    <property type="entry name" value="AAA+_ATPase"/>
</dbReference>
<evidence type="ECO:0000259" key="6">
    <source>
        <dbReference type="PROSITE" id="PS50893"/>
    </source>
</evidence>
<evidence type="ECO:0000256" key="5">
    <source>
        <dbReference type="ARBA" id="ARBA00022840"/>
    </source>
</evidence>
<evidence type="ECO:0000256" key="4">
    <source>
        <dbReference type="ARBA" id="ARBA00022741"/>
    </source>
</evidence>
<dbReference type="OrthoDB" id="37801at2"/>
<protein>
    <submittedName>
        <fullName evidence="7">Peptide ABC transporter ATP-binding protein</fullName>
    </submittedName>
</protein>
<dbReference type="GO" id="GO:0015833">
    <property type="term" value="P:peptide transport"/>
    <property type="evidence" value="ECO:0007669"/>
    <property type="project" value="InterPro"/>
</dbReference>
<dbReference type="InterPro" id="IPR050319">
    <property type="entry name" value="ABC_transp_ATP-bind"/>
</dbReference>
<gene>
    <name evidence="7" type="ORF">BKE38_00040</name>
</gene>
<keyword evidence="3" id="KW-0813">Transport</keyword>
<dbReference type="InterPro" id="IPR003439">
    <property type="entry name" value="ABC_transporter-like_ATP-bd"/>
</dbReference>
<evidence type="ECO:0000256" key="3">
    <source>
        <dbReference type="ARBA" id="ARBA00022448"/>
    </source>
</evidence>
<dbReference type="FunFam" id="3.40.50.300:FF:000016">
    <property type="entry name" value="Oligopeptide ABC transporter ATP-binding component"/>
    <property type="match status" value="1"/>
</dbReference>
<evidence type="ECO:0000313" key="7">
    <source>
        <dbReference type="EMBL" id="ONG59105.1"/>
    </source>
</evidence>
<reference evidence="7 8" key="1">
    <citation type="submission" date="2016-10" db="EMBL/GenBank/DDBJ databases">
        <title>Draft Genome sequence of Roseomonas sp. strain M3.</title>
        <authorList>
            <person name="Subhash Y."/>
            <person name="Lee S."/>
        </authorList>
    </citation>
    <scope>NUCLEOTIDE SEQUENCE [LARGE SCALE GENOMIC DNA]</scope>
    <source>
        <strain evidence="7 8">M3</strain>
    </source>
</reference>
<dbReference type="SUPFAM" id="SSF52540">
    <property type="entry name" value="P-loop containing nucleoside triphosphate hydrolases"/>
    <property type="match status" value="1"/>
</dbReference>
<dbReference type="GO" id="GO:0005524">
    <property type="term" value="F:ATP binding"/>
    <property type="evidence" value="ECO:0007669"/>
    <property type="project" value="UniProtKB-KW"/>
</dbReference>
<proteinExistence type="inferred from homology"/>
<evidence type="ECO:0000256" key="1">
    <source>
        <dbReference type="ARBA" id="ARBA00004417"/>
    </source>
</evidence>
<dbReference type="CDD" id="cd03257">
    <property type="entry name" value="ABC_NikE_OppD_transporters"/>
    <property type="match status" value="1"/>
</dbReference>
<comment type="similarity">
    <text evidence="2">Belongs to the ABC transporter superfamily.</text>
</comment>
<dbReference type="PROSITE" id="PS50893">
    <property type="entry name" value="ABC_TRANSPORTER_2"/>
    <property type="match status" value="1"/>
</dbReference>
<evidence type="ECO:0000256" key="2">
    <source>
        <dbReference type="ARBA" id="ARBA00005417"/>
    </source>
</evidence>
<dbReference type="Proteomes" id="UP000188879">
    <property type="component" value="Unassembled WGS sequence"/>
</dbReference>
<dbReference type="InterPro" id="IPR027417">
    <property type="entry name" value="P-loop_NTPase"/>
</dbReference>
<keyword evidence="8" id="KW-1185">Reference proteome</keyword>
<comment type="subcellular location">
    <subcellularLocation>
        <location evidence="1">Cell inner membrane</location>
        <topology evidence="1">Peripheral membrane protein</topology>
    </subcellularLocation>
</comment>
<accession>A0A1V2H9F9</accession>
<dbReference type="Pfam" id="PF08352">
    <property type="entry name" value="oligo_HPY"/>
    <property type="match status" value="1"/>
</dbReference>
<dbReference type="AlphaFoldDB" id="A0A1V2H9F9"/>
<dbReference type="InterPro" id="IPR017871">
    <property type="entry name" value="ABC_transporter-like_CS"/>
</dbReference>
<evidence type="ECO:0000313" key="8">
    <source>
        <dbReference type="Proteomes" id="UP000188879"/>
    </source>
</evidence>
<name>A0A1V2H9F9_9PROT</name>
<comment type="caution">
    <text evidence="7">The sequence shown here is derived from an EMBL/GenBank/DDBJ whole genome shotgun (WGS) entry which is preliminary data.</text>
</comment>
<dbReference type="GO" id="GO:0005886">
    <property type="term" value="C:plasma membrane"/>
    <property type="evidence" value="ECO:0007669"/>
    <property type="project" value="UniProtKB-SubCell"/>
</dbReference>
<dbReference type="PROSITE" id="PS00211">
    <property type="entry name" value="ABC_TRANSPORTER_1"/>
    <property type="match status" value="1"/>
</dbReference>
<dbReference type="RefSeq" id="WP_076955333.1">
    <property type="nucleotide sequence ID" value="NZ_MLCO01000001.1"/>
</dbReference>
<dbReference type="Gene3D" id="3.40.50.300">
    <property type="entry name" value="P-loop containing nucleotide triphosphate hydrolases"/>
    <property type="match status" value="1"/>
</dbReference>
<keyword evidence="5 7" id="KW-0067">ATP-binding</keyword>
<dbReference type="Pfam" id="PF00005">
    <property type="entry name" value="ABC_tran"/>
    <property type="match status" value="1"/>
</dbReference>
<dbReference type="EMBL" id="MLCO01000001">
    <property type="protein sequence ID" value="ONG59105.1"/>
    <property type="molecule type" value="Genomic_DNA"/>
</dbReference>
<sequence length="335" mass="36566">MSDSLLAVRDLRKYFPGPRQGILGKHATLKAVDGVSFDLARGEVLSLVGESGSGKSTVGRTVLRLDKPTDGSIRFDGQELAGLDDRGLRPFRRRMQLVFQDPYSSLNPKMRVEDIVGAPLEIHEPSLSRDARRQKVEDMLGLVGLLPSHAERYPHQFSGGQRQRLGIARALITHPELVVADEPVSALDVSVQAQVVTLMLALRRQLGLTILFISHDLAVVGYLSDRVAVMYLGRLVELAPTRALFTSPRHPYTEALLSAMPVPDPDAPRRRITLAGDMPSPLDPPSGCAFRSRCRYAEAACAATRPELREVAPGHFKACLRDDLSLIAPSMGVAA</sequence>
<dbReference type="NCBIfam" id="TIGR01727">
    <property type="entry name" value="oligo_HPY"/>
    <property type="match status" value="1"/>
</dbReference>
<dbReference type="SMART" id="SM00382">
    <property type="entry name" value="AAA"/>
    <property type="match status" value="1"/>
</dbReference>
<dbReference type="PANTHER" id="PTHR43776:SF7">
    <property type="entry name" value="D,D-DIPEPTIDE TRANSPORT ATP-BINDING PROTEIN DDPF-RELATED"/>
    <property type="match status" value="1"/>
</dbReference>